<gene>
    <name evidence="1" type="ORF">SAMEA104719789_01747</name>
</gene>
<sequence>MIKTAITYNNIIKTLISIYKLDTDGFVHKEDIKTLNFDYQLPIENFLSSIFLEFIKSTDFEYVYITSGTHINQEQHLLLKSEKQDLISFITDGNSIKNDNIDYTIDDLSTIGIIIFDKDFKWLIHHNIEIGYINFAYQPSLSSNIEILLNNKWCLHSNSELIKKIQRIYRANNDAVDSLQFKNNNLIPNHIAPMFIDFIEAIDFDFVYLAYTDTIQEEQLFLKVNKEDLILFISHKIETIFSEGFAFPQDDNYTPPSNIFISDKDANWIIYNNIEKQFTTFSYQLKFKNKEALDILKKSKWLTKPY</sequence>
<keyword evidence="2" id="KW-1185">Reference proteome</keyword>
<dbReference type="OrthoDB" id="1068414at2"/>
<organism evidence="1 2">
    <name type="scientific">Candidatus Ornithobacterium hominis</name>
    <dbReference type="NCBI Taxonomy" id="2497989"/>
    <lineage>
        <taxon>Bacteria</taxon>
        <taxon>Pseudomonadati</taxon>
        <taxon>Bacteroidota</taxon>
        <taxon>Flavobacteriia</taxon>
        <taxon>Flavobacteriales</taxon>
        <taxon>Weeksellaceae</taxon>
        <taxon>Ornithobacterium</taxon>
    </lineage>
</organism>
<dbReference type="Proteomes" id="UP000262142">
    <property type="component" value="Unassembled WGS sequence"/>
</dbReference>
<reference evidence="1 2" key="1">
    <citation type="submission" date="2018-09" db="EMBL/GenBank/DDBJ databases">
        <authorList>
            <consortium name="Pathogen Informatics"/>
        </authorList>
    </citation>
    <scope>NUCLEOTIDE SEQUENCE [LARGE SCALE GENOMIC DNA]</scope>
    <source>
        <strain evidence="1 2">OH-22767</strain>
    </source>
</reference>
<name>A0A383U5B9_9FLAO</name>
<proteinExistence type="predicted"/>
<accession>A0A383U5B9</accession>
<evidence type="ECO:0000313" key="1">
    <source>
        <dbReference type="EMBL" id="SZD74321.1"/>
    </source>
</evidence>
<dbReference type="RefSeq" id="WP_119059886.1">
    <property type="nucleotide sequence ID" value="NZ_UNSC01000011.1"/>
</dbReference>
<dbReference type="AlphaFoldDB" id="A0A383U5B9"/>
<evidence type="ECO:0000313" key="2">
    <source>
        <dbReference type="Proteomes" id="UP000262142"/>
    </source>
</evidence>
<dbReference type="EMBL" id="UNSC01000011">
    <property type="protein sequence ID" value="SZD74321.1"/>
    <property type="molecule type" value="Genomic_DNA"/>
</dbReference>
<protein>
    <submittedName>
        <fullName evidence="1">Uncharacterized protein</fullName>
    </submittedName>
</protein>